<evidence type="ECO:0000256" key="1">
    <source>
        <dbReference type="ARBA" id="ARBA00004651"/>
    </source>
</evidence>
<feature type="transmembrane region" description="Helical" evidence="6">
    <location>
        <begin position="74"/>
        <end position="94"/>
    </location>
</feature>
<dbReference type="Proteomes" id="UP000244906">
    <property type="component" value="Unassembled WGS sequence"/>
</dbReference>
<evidence type="ECO:0000256" key="5">
    <source>
        <dbReference type="ARBA" id="ARBA00023136"/>
    </source>
</evidence>
<feature type="transmembrane region" description="Helical" evidence="6">
    <location>
        <begin position="41"/>
        <end position="62"/>
    </location>
</feature>
<keyword evidence="4 6" id="KW-1133">Transmembrane helix</keyword>
<dbReference type="Gene3D" id="1.10.3730.20">
    <property type="match status" value="1"/>
</dbReference>
<protein>
    <submittedName>
        <fullName evidence="8">EamA family transporter</fullName>
    </submittedName>
</protein>
<proteinExistence type="predicted"/>
<feature type="transmembrane region" description="Helical" evidence="6">
    <location>
        <begin position="218"/>
        <end position="237"/>
    </location>
</feature>
<evidence type="ECO:0000313" key="8">
    <source>
        <dbReference type="EMBL" id="PVZ69500.1"/>
    </source>
</evidence>
<dbReference type="PANTHER" id="PTHR32322:SF18">
    <property type="entry name" value="S-ADENOSYLMETHIONINE_S-ADENOSYLHOMOCYSTEINE TRANSPORTER"/>
    <property type="match status" value="1"/>
</dbReference>
<sequence>MIKFVKNSRSYLPIMALLFAMFIWGGSFIGMKIALQTMTPMVVVFCRMLIAAIIFLPMWKLFKPAKIRLEDWKWLIAMAFFEPCIYFIFEAWALQLTSASQAGMITAMLPLMVGVVAFFMLGERVSRRSWFGFFIAFVGVIYLSVMAEQDVSAPNPLLGNFYELLAMVCAAFYTVLVKKLSNRYSALFITAVQAWVGAIFFLPLALWEGFPSSITFEAGSALFYLGAIVTLGAYGCYNYGISHIPAASASAYVNLIPVFTLVLAVSMLGEVLTVGQISAVVVIGIGVLISQLPGRKKNKQIDQKNNLLQSEG</sequence>
<feature type="domain" description="EamA" evidence="7">
    <location>
        <begin position="14"/>
        <end position="144"/>
    </location>
</feature>
<dbReference type="OrthoDB" id="5584577at2"/>
<dbReference type="InterPro" id="IPR050638">
    <property type="entry name" value="AA-Vitamin_Transporters"/>
</dbReference>
<feature type="transmembrane region" description="Helical" evidence="6">
    <location>
        <begin position="184"/>
        <end position="206"/>
    </location>
</feature>
<dbReference type="InterPro" id="IPR037185">
    <property type="entry name" value="EmrE-like"/>
</dbReference>
<evidence type="ECO:0000259" key="7">
    <source>
        <dbReference type="Pfam" id="PF00892"/>
    </source>
</evidence>
<keyword evidence="5 6" id="KW-0472">Membrane</keyword>
<reference evidence="8 9" key="1">
    <citation type="submission" date="2018-04" db="EMBL/GenBank/DDBJ databases">
        <title>Thalassorhabdus spongiae gen. nov., sp. nov., isolated from a marine sponge in South-West Iceland.</title>
        <authorList>
            <person name="Knobloch S."/>
            <person name="Daussin A."/>
            <person name="Johannsson R."/>
            <person name="Marteinsson V.T."/>
        </authorList>
    </citation>
    <scope>NUCLEOTIDE SEQUENCE [LARGE SCALE GENOMIC DNA]</scope>
    <source>
        <strain evidence="8 9">Hp12</strain>
    </source>
</reference>
<name>A0A2V1H1E9_9GAMM</name>
<dbReference type="EMBL" id="QDDL01000003">
    <property type="protein sequence ID" value="PVZ69500.1"/>
    <property type="molecule type" value="Genomic_DNA"/>
</dbReference>
<keyword evidence="3 6" id="KW-0812">Transmembrane</keyword>
<feature type="transmembrane region" description="Helical" evidence="6">
    <location>
        <begin position="129"/>
        <end position="147"/>
    </location>
</feature>
<keyword evidence="9" id="KW-1185">Reference proteome</keyword>
<comment type="subcellular location">
    <subcellularLocation>
        <location evidence="1">Cell membrane</location>
        <topology evidence="1">Multi-pass membrane protein</topology>
    </subcellularLocation>
</comment>
<feature type="domain" description="EamA" evidence="7">
    <location>
        <begin position="158"/>
        <end position="289"/>
    </location>
</feature>
<comment type="caution">
    <text evidence="8">The sequence shown here is derived from an EMBL/GenBank/DDBJ whole genome shotgun (WGS) entry which is preliminary data.</text>
</comment>
<dbReference type="Pfam" id="PF00892">
    <property type="entry name" value="EamA"/>
    <property type="match status" value="2"/>
</dbReference>
<evidence type="ECO:0000256" key="3">
    <source>
        <dbReference type="ARBA" id="ARBA00022692"/>
    </source>
</evidence>
<organism evidence="8 9">
    <name type="scientific">Pelagibaculum spongiae</name>
    <dbReference type="NCBI Taxonomy" id="2080658"/>
    <lineage>
        <taxon>Bacteria</taxon>
        <taxon>Pseudomonadati</taxon>
        <taxon>Pseudomonadota</taxon>
        <taxon>Gammaproteobacteria</taxon>
        <taxon>Oceanospirillales</taxon>
        <taxon>Pelagibaculum</taxon>
    </lineage>
</organism>
<accession>A0A2V1H1E9</accession>
<feature type="transmembrane region" description="Helical" evidence="6">
    <location>
        <begin position="100"/>
        <end position="122"/>
    </location>
</feature>
<evidence type="ECO:0000256" key="4">
    <source>
        <dbReference type="ARBA" id="ARBA00022989"/>
    </source>
</evidence>
<evidence type="ECO:0000256" key="2">
    <source>
        <dbReference type="ARBA" id="ARBA00022475"/>
    </source>
</evidence>
<keyword evidence="2" id="KW-1003">Cell membrane</keyword>
<dbReference type="InterPro" id="IPR000620">
    <property type="entry name" value="EamA_dom"/>
</dbReference>
<dbReference type="AlphaFoldDB" id="A0A2V1H1E9"/>
<feature type="transmembrane region" description="Helical" evidence="6">
    <location>
        <begin position="12"/>
        <end position="35"/>
    </location>
</feature>
<dbReference type="SUPFAM" id="SSF103481">
    <property type="entry name" value="Multidrug resistance efflux transporter EmrE"/>
    <property type="match status" value="2"/>
</dbReference>
<feature type="transmembrane region" description="Helical" evidence="6">
    <location>
        <begin position="159"/>
        <end position="177"/>
    </location>
</feature>
<dbReference type="GO" id="GO:0005886">
    <property type="term" value="C:plasma membrane"/>
    <property type="evidence" value="ECO:0007669"/>
    <property type="project" value="UniProtKB-SubCell"/>
</dbReference>
<feature type="transmembrane region" description="Helical" evidence="6">
    <location>
        <begin position="249"/>
        <end position="268"/>
    </location>
</feature>
<dbReference type="PANTHER" id="PTHR32322">
    <property type="entry name" value="INNER MEMBRANE TRANSPORTER"/>
    <property type="match status" value="1"/>
</dbReference>
<evidence type="ECO:0000256" key="6">
    <source>
        <dbReference type="SAM" id="Phobius"/>
    </source>
</evidence>
<evidence type="ECO:0000313" key="9">
    <source>
        <dbReference type="Proteomes" id="UP000244906"/>
    </source>
</evidence>
<feature type="transmembrane region" description="Helical" evidence="6">
    <location>
        <begin position="274"/>
        <end position="294"/>
    </location>
</feature>
<gene>
    <name evidence="8" type="ORF">DC094_09220</name>
</gene>